<name>E0SK62_DICD3</name>
<gene>
    <name evidence="1" type="ordered locus">Dda3937_04536</name>
</gene>
<dbReference type="KEGG" id="ddd:Dda3937_04536"/>
<reference evidence="1 2" key="1">
    <citation type="journal article" date="2011" name="J. Bacteriol.">
        <title>Genome sequence of the plant-pathogenic bacterium Dickeya dadantii 3937.</title>
        <authorList>
            <person name="Glasner J.D."/>
            <person name="Yang C.H."/>
            <person name="Reverchon S."/>
            <person name="Hugouvieux-Cotte-Pattat N."/>
            <person name="Condemine G."/>
            <person name="Bohin J.P."/>
            <person name="Van Gijsegem F."/>
            <person name="Yang S."/>
            <person name="Franza T."/>
            <person name="Expert D."/>
            <person name="Plunkett G. III"/>
            <person name="San Francisco M.J."/>
            <person name="Charkowski A.O."/>
            <person name="Py B."/>
            <person name="Bell K."/>
            <person name="Rauscher L."/>
            <person name="Rodriguez-Palenzuela P."/>
            <person name="Toussaint A."/>
            <person name="Holeva M.C."/>
            <person name="He S.Y."/>
            <person name="Douet V."/>
            <person name="Boccara M."/>
            <person name="Blanco C."/>
            <person name="Toth I."/>
            <person name="Anderson B.D."/>
            <person name="Biehl B.S."/>
            <person name="Mau B."/>
            <person name="Flynn S.M."/>
            <person name="Barras F."/>
            <person name="Lindeberg M."/>
            <person name="Birch P.R."/>
            <person name="Tsuyumu S."/>
            <person name="Shi X."/>
            <person name="Hibbing M."/>
            <person name="Yap M.N."/>
            <person name="Carpentier M."/>
            <person name="Dassa E."/>
            <person name="Umehara M."/>
            <person name="Kim J.F."/>
            <person name="Rusch M."/>
            <person name="Soni P."/>
            <person name="Mayhew G.F."/>
            <person name="Fouts D.E."/>
            <person name="Gill S.R."/>
            <person name="Blattner F.R."/>
            <person name="Keen N.T."/>
            <person name="Perna N.T."/>
        </authorList>
    </citation>
    <scope>NUCLEOTIDE SEQUENCE [LARGE SCALE GENOMIC DNA]</scope>
    <source>
        <strain evidence="1 2">3937</strain>
    </source>
</reference>
<sequence length="90" mass="10172">MGISTTTTISPEHTMFIPAKRKRFAVNCSNCLRHPQCKHEFRTSAPRSQRTSIFGPVRSVPDIVIHTLRITLLSDSGYALTGYEYCARIM</sequence>
<dbReference type="Proteomes" id="UP000006859">
    <property type="component" value="Chromosome"/>
</dbReference>
<dbReference type="HOGENOM" id="CLU_2436066_0_0_6"/>
<evidence type="ECO:0000313" key="2">
    <source>
        <dbReference type="Proteomes" id="UP000006859"/>
    </source>
</evidence>
<evidence type="ECO:0000313" key="1">
    <source>
        <dbReference type="EMBL" id="ADM97976.1"/>
    </source>
</evidence>
<proteinExistence type="predicted"/>
<organism evidence="1 2">
    <name type="scientific">Dickeya dadantii (strain 3937)</name>
    <name type="common">Erwinia chrysanthemi (strain 3937)</name>
    <dbReference type="NCBI Taxonomy" id="198628"/>
    <lineage>
        <taxon>Bacteria</taxon>
        <taxon>Pseudomonadati</taxon>
        <taxon>Pseudomonadota</taxon>
        <taxon>Gammaproteobacteria</taxon>
        <taxon>Enterobacterales</taxon>
        <taxon>Pectobacteriaceae</taxon>
        <taxon>Dickeya</taxon>
    </lineage>
</organism>
<protein>
    <submittedName>
        <fullName evidence="1">Uncharacterized protein</fullName>
    </submittedName>
</protein>
<keyword evidence="2" id="KW-1185">Reference proteome</keyword>
<dbReference type="EMBL" id="CP002038">
    <property type="protein sequence ID" value="ADM97976.1"/>
    <property type="molecule type" value="Genomic_DNA"/>
</dbReference>
<dbReference type="AlphaFoldDB" id="E0SK62"/>
<dbReference type="STRING" id="198628.Dda3937_04536"/>
<accession>E0SK62</accession>